<gene>
    <name evidence="2" type="primary">LOC142182010</name>
</gene>
<accession>A0AC58UQX2</accession>
<reference evidence="1" key="1">
    <citation type="journal article" date="2014" name="Nat. Commun.">
        <title>The tobacco genome sequence and its comparison with those of tomato and potato.</title>
        <authorList>
            <person name="Sierro N."/>
            <person name="Battey J.N."/>
            <person name="Ouadi S."/>
            <person name="Bakaher N."/>
            <person name="Bovet L."/>
            <person name="Willig A."/>
            <person name="Goepfert S."/>
            <person name="Peitsch M.C."/>
            <person name="Ivanov N.V."/>
        </authorList>
    </citation>
    <scope>NUCLEOTIDE SEQUENCE [LARGE SCALE GENOMIC DNA]</scope>
</reference>
<organism evidence="1 2">
    <name type="scientific">Nicotiana tabacum</name>
    <name type="common">Common tobacco</name>
    <dbReference type="NCBI Taxonomy" id="4097"/>
    <lineage>
        <taxon>Eukaryota</taxon>
        <taxon>Viridiplantae</taxon>
        <taxon>Streptophyta</taxon>
        <taxon>Embryophyta</taxon>
        <taxon>Tracheophyta</taxon>
        <taxon>Spermatophyta</taxon>
        <taxon>Magnoliopsida</taxon>
        <taxon>eudicotyledons</taxon>
        <taxon>Gunneridae</taxon>
        <taxon>Pentapetalae</taxon>
        <taxon>asterids</taxon>
        <taxon>lamiids</taxon>
        <taxon>Solanales</taxon>
        <taxon>Solanaceae</taxon>
        <taxon>Nicotianoideae</taxon>
        <taxon>Nicotianeae</taxon>
        <taxon>Nicotiana</taxon>
    </lineage>
</organism>
<sequence length="478" mass="55585">MTVVYGYNAMEQRKDMWKKLQSLALGKQPWLISGDFNVMLTPQDKISKVPVTLADIHDFAEWYHNLYLTEIPWRGEYYTWINKKQGDDRVRSRLDRTFGNDCWMMQHGHLTVNFEDPFISDHTPMLIPITHPTTNIKVPFRFFNVWVDHSEFPHIVAAGWNQNHVRERMKSIWYKLKELKLRFKQLNKEEYKEVTERIDQARNKLKSIQAQMHNQYTDSLGDQERDCLQQLESCNHEREETEKQITELKSLTGRNLNEAADIKEELMQFYKALMGTSAKNLPAVNRMVMKKGPTLTHQQQVELCAEVTDTEIYTGLCSIGNEKAPGIDGYNAVFFKKVWLIIKEEVCNAIKEFFRTAMEPFPAAKVLRQGDPISPYLFDIAMEYLSRLLGNLKQNKKFKYHSRCGKLGITHLSFAYDLLLFARGDLDSVQQLQECFLTLSGALGLQGSPLWGMQFFKRIVEQTTTVVANAKSNRTDID</sequence>
<evidence type="ECO:0000313" key="2">
    <source>
        <dbReference type="RefSeq" id="XP_075111885.1"/>
    </source>
</evidence>
<dbReference type="RefSeq" id="XP_075111885.1">
    <property type="nucleotide sequence ID" value="XM_075255784.1"/>
</dbReference>
<keyword evidence="1" id="KW-1185">Reference proteome</keyword>
<evidence type="ECO:0000313" key="1">
    <source>
        <dbReference type="Proteomes" id="UP000790787"/>
    </source>
</evidence>
<protein>
    <submittedName>
        <fullName evidence="2">Uncharacterized protein LOC142182010</fullName>
    </submittedName>
</protein>
<reference evidence="2" key="2">
    <citation type="submission" date="2025-08" db="UniProtKB">
        <authorList>
            <consortium name="RefSeq"/>
        </authorList>
    </citation>
    <scope>IDENTIFICATION</scope>
    <source>
        <tissue evidence="2">Leaf</tissue>
    </source>
</reference>
<proteinExistence type="predicted"/>
<dbReference type="Proteomes" id="UP000790787">
    <property type="component" value="Chromosome 6"/>
</dbReference>
<name>A0AC58UQX2_TOBAC</name>